<reference evidence="5 6" key="1">
    <citation type="submission" date="2019-04" db="EMBL/GenBank/DDBJ databases">
        <title>Draft genome sequence data and analysis of a Fermenting Bacterium, Geotoga petraea strain HO-Geo1, isolated from heavy-oil petroleum reservoir in Russia.</title>
        <authorList>
            <person name="Grouzdev D.S."/>
            <person name="Semenova E.M."/>
            <person name="Sokolova D.S."/>
            <person name="Tourova T.P."/>
            <person name="Poltaraus A.B."/>
            <person name="Nazina T.N."/>
        </authorList>
    </citation>
    <scope>NUCLEOTIDE SEQUENCE [LARGE SCALE GENOMIC DNA]</scope>
    <source>
        <strain evidence="5 6">HO-Geo1</strain>
    </source>
</reference>
<name>A0A4Z0W1C4_9BACT</name>
<evidence type="ECO:0000259" key="4">
    <source>
        <dbReference type="Pfam" id="PF13458"/>
    </source>
</evidence>
<dbReference type="InterPro" id="IPR028081">
    <property type="entry name" value="Leu-bd"/>
</dbReference>
<proteinExistence type="inferred from homology"/>
<dbReference type="EMBL" id="SRME01000001">
    <property type="protein sequence ID" value="TGG88893.1"/>
    <property type="molecule type" value="Genomic_DNA"/>
</dbReference>
<feature type="domain" description="Leucine-binding protein" evidence="4">
    <location>
        <begin position="22"/>
        <end position="365"/>
    </location>
</feature>
<dbReference type="SUPFAM" id="SSF53822">
    <property type="entry name" value="Periplasmic binding protein-like I"/>
    <property type="match status" value="1"/>
</dbReference>
<feature type="signal peptide" evidence="3">
    <location>
        <begin position="1"/>
        <end position="20"/>
    </location>
</feature>
<dbReference type="CDD" id="cd06345">
    <property type="entry name" value="PBP1_ABC_ligand_binding-like"/>
    <property type="match status" value="1"/>
</dbReference>
<dbReference type="AlphaFoldDB" id="A0A4Z0W1C4"/>
<dbReference type="InterPro" id="IPR028082">
    <property type="entry name" value="Peripla_BP_I"/>
</dbReference>
<evidence type="ECO:0000313" key="5">
    <source>
        <dbReference type="EMBL" id="TGG88893.1"/>
    </source>
</evidence>
<dbReference type="PANTHER" id="PTHR30483:SF6">
    <property type="entry name" value="PERIPLASMIC BINDING PROTEIN OF ABC TRANSPORTER FOR NATURAL AMINO ACIDS"/>
    <property type="match status" value="1"/>
</dbReference>
<dbReference type="Proteomes" id="UP000297288">
    <property type="component" value="Unassembled WGS sequence"/>
</dbReference>
<organism evidence="5 6">
    <name type="scientific">Geotoga petraea</name>
    <dbReference type="NCBI Taxonomy" id="28234"/>
    <lineage>
        <taxon>Bacteria</taxon>
        <taxon>Thermotogati</taxon>
        <taxon>Thermotogota</taxon>
        <taxon>Thermotogae</taxon>
        <taxon>Petrotogales</taxon>
        <taxon>Petrotogaceae</taxon>
        <taxon>Geotoga</taxon>
    </lineage>
</organism>
<dbReference type="Gene3D" id="3.40.50.2300">
    <property type="match status" value="2"/>
</dbReference>
<dbReference type="Pfam" id="PF13458">
    <property type="entry name" value="Peripla_BP_6"/>
    <property type="match status" value="1"/>
</dbReference>
<dbReference type="OrthoDB" id="9783240at2"/>
<comment type="similarity">
    <text evidence="1">Belongs to the leucine-binding protein family.</text>
</comment>
<evidence type="ECO:0000313" key="6">
    <source>
        <dbReference type="Proteomes" id="UP000297288"/>
    </source>
</evidence>
<dbReference type="InterPro" id="IPR051010">
    <property type="entry name" value="BCAA_transport"/>
</dbReference>
<evidence type="ECO:0000256" key="1">
    <source>
        <dbReference type="ARBA" id="ARBA00010062"/>
    </source>
</evidence>
<accession>A0A4Z0W1C4</accession>
<gene>
    <name evidence="5" type="ORF">E4650_01480</name>
</gene>
<evidence type="ECO:0000256" key="2">
    <source>
        <dbReference type="ARBA" id="ARBA00022729"/>
    </source>
</evidence>
<evidence type="ECO:0000256" key="3">
    <source>
        <dbReference type="SAM" id="SignalP"/>
    </source>
</evidence>
<dbReference type="PANTHER" id="PTHR30483">
    <property type="entry name" value="LEUCINE-SPECIFIC-BINDING PROTEIN"/>
    <property type="match status" value="1"/>
</dbReference>
<protein>
    <recommendedName>
        <fullName evidence="4">Leucine-binding protein domain-containing protein</fullName>
    </recommendedName>
</protein>
<comment type="caution">
    <text evidence="5">The sequence shown here is derived from an EMBL/GenBank/DDBJ whole genome shotgun (WGS) entry which is preliminary data.</text>
</comment>
<feature type="chain" id="PRO_5021378097" description="Leucine-binding protein domain-containing protein" evidence="3">
    <location>
        <begin position="21"/>
        <end position="405"/>
    </location>
</feature>
<sequence>MVKKSLLVVLAILASLSLFAVIKVGVTAPLQTENGEWVKQAVTMAAEEINANGGIDGEKIELFFVDDEDTASKMISGITRLVTRDQVDYLIGGVGSGAVLASLDTMARYELIWLGTGAASPDTTKKVAENFNKYKYYFRVGTLDSYSQGKSIGEFIANYLVPEYGIDKAAVISLDLVYSKQIAEEAVRLAEEAGVEIVYEDYFPVGHTDFSASFSKAEQAGAQVIIDAIVTADGIQFTKQWQDLKVDAAIVGAIAAALKPEFLEQTNGKATYETSAYPNGGPAPLTENTLDWFAEFKERFGTSPGFIAFPAYNALYVLEEALESIDKSDWDNKDKVIAAIEKVEFPLGGEKGVSPVMFTENHDLVYGGNGAQGIIYQWQSDGEWRAVWPLEYKTGTWEVPAWLDW</sequence>
<keyword evidence="2 3" id="KW-0732">Signal</keyword>